<keyword evidence="2" id="KW-1185">Reference proteome</keyword>
<dbReference type="PROSITE" id="PS51257">
    <property type="entry name" value="PROKAR_LIPOPROTEIN"/>
    <property type="match status" value="1"/>
</dbReference>
<organism evidence="1 2">
    <name type="scientific">Paragonimus westermani</name>
    <dbReference type="NCBI Taxonomy" id="34504"/>
    <lineage>
        <taxon>Eukaryota</taxon>
        <taxon>Metazoa</taxon>
        <taxon>Spiralia</taxon>
        <taxon>Lophotrochozoa</taxon>
        <taxon>Platyhelminthes</taxon>
        <taxon>Trematoda</taxon>
        <taxon>Digenea</taxon>
        <taxon>Plagiorchiida</taxon>
        <taxon>Troglotremata</taxon>
        <taxon>Troglotrematidae</taxon>
        <taxon>Paragonimus</taxon>
    </lineage>
</organism>
<reference evidence="1 2" key="1">
    <citation type="journal article" date="2019" name="Gigascience">
        <title>Whole-genome sequence of the oriental lung fluke Paragonimus westermani.</title>
        <authorList>
            <person name="Oey H."/>
            <person name="Zakrzewski M."/>
            <person name="Narain K."/>
            <person name="Devi K.R."/>
            <person name="Agatsuma T."/>
            <person name="Nawaratna S."/>
            <person name="Gobert G.N."/>
            <person name="Jones M.K."/>
            <person name="Ragan M.A."/>
            <person name="McManus D.P."/>
            <person name="Krause L."/>
        </authorList>
    </citation>
    <scope>NUCLEOTIDE SEQUENCE [LARGE SCALE GENOMIC DNA]</scope>
    <source>
        <strain evidence="1 2">IND2009</strain>
    </source>
</reference>
<sequence length="89" mass="9884">MSTRRMPLAQTEALAAHSTISSVSAACYWKSSLGAYNLYAKRASFKDDVVFQQFLLDKPEETPVAAVPVIEQALYTPLSPEFKCDSFTF</sequence>
<comment type="caution">
    <text evidence="1">The sequence shown here is derived from an EMBL/GenBank/DDBJ whole genome shotgun (WGS) entry which is preliminary data.</text>
</comment>
<proteinExistence type="predicted"/>
<dbReference type="AlphaFoldDB" id="A0A5J4NJZ9"/>
<evidence type="ECO:0000313" key="2">
    <source>
        <dbReference type="Proteomes" id="UP000324629"/>
    </source>
</evidence>
<dbReference type="EMBL" id="QNGE01002267">
    <property type="protein sequence ID" value="KAA3675877.1"/>
    <property type="molecule type" value="Genomic_DNA"/>
</dbReference>
<evidence type="ECO:0000313" key="1">
    <source>
        <dbReference type="EMBL" id="KAA3675877.1"/>
    </source>
</evidence>
<name>A0A5J4NJZ9_9TREM</name>
<protein>
    <submittedName>
        <fullName evidence="1">Uncharacterized protein</fullName>
    </submittedName>
</protein>
<accession>A0A5J4NJZ9</accession>
<gene>
    <name evidence="1" type="ORF">DEA37_0002327</name>
</gene>
<dbReference type="Proteomes" id="UP000324629">
    <property type="component" value="Unassembled WGS sequence"/>
</dbReference>